<accession>A0A2P2MS10</accession>
<name>A0A2P2MS10_RHIMU</name>
<dbReference type="EMBL" id="GGEC01052526">
    <property type="protein sequence ID" value="MBX33010.1"/>
    <property type="molecule type" value="Transcribed_RNA"/>
</dbReference>
<sequence length="71" mass="8476">MQHSGEKLSKIINMTATQVFAKHLREVNKENEPFTGIFPCSWLFERSLHHIQFYLKRCTILRQNKENKITD</sequence>
<proteinExistence type="predicted"/>
<evidence type="ECO:0000313" key="1">
    <source>
        <dbReference type="EMBL" id="MBX33010.1"/>
    </source>
</evidence>
<organism evidence="1">
    <name type="scientific">Rhizophora mucronata</name>
    <name type="common">Asiatic mangrove</name>
    <dbReference type="NCBI Taxonomy" id="61149"/>
    <lineage>
        <taxon>Eukaryota</taxon>
        <taxon>Viridiplantae</taxon>
        <taxon>Streptophyta</taxon>
        <taxon>Embryophyta</taxon>
        <taxon>Tracheophyta</taxon>
        <taxon>Spermatophyta</taxon>
        <taxon>Magnoliopsida</taxon>
        <taxon>eudicotyledons</taxon>
        <taxon>Gunneridae</taxon>
        <taxon>Pentapetalae</taxon>
        <taxon>rosids</taxon>
        <taxon>fabids</taxon>
        <taxon>Malpighiales</taxon>
        <taxon>Rhizophoraceae</taxon>
        <taxon>Rhizophora</taxon>
    </lineage>
</organism>
<dbReference type="AlphaFoldDB" id="A0A2P2MS10"/>
<reference evidence="1" key="1">
    <citation type="submission" date="2018-02" db="EMBL/GenBank/DDBJ databases">
        <title>Rhizophora mucronata_Transcriptome.</title>
        <authorList>
            <person name="Meera S.P."/>
            <person name="Sreeshan A."/>
            <person name="Augustine A."/>
        </authorList>
    </citation>
    <scope>NUCLEOTIDE SEQUENCE</scope>
    <source>
        <tissue evidence="1">Leaf</tissue>
    </source>
</reference>
<protein>
    <submittedName>
        <fullName evidence="1">Uncharacterized protein MANES_04G061700</fullName>
    </submittedName>
</protein>